<dbReference type="InterPro" id="IPR036962">
    <property type="entry name" value="Glyco_hydro_3_N_sf"/>
</dbReference>
<keyword evidence="8 11" id="KW-0119">Carbohydrate metabolism</keyword>
<keyword evidence="5 12" id="KW-0732">Signal</keyword>
<dbReference type="InterPro" id="IPR001764">
    <property type="entry name" value="Glyco_hydro_3_N"/>
</dbReference>
<dbReference type="InterPro" id="IPR050288">
    <property type="entry name" value="Cellulose_deg_GH3"/>
</dbReference>
<dbReference type="GO" id="GO:0008422">
    <property type="term" value="F:beta-glucosidase activity"/>
    <property type="evidence" value="ECO:0007669"/>
    <property type="project" value="UniProtKB-EC"/>
</dbReference>
<dbReference type="SMART" id="SM01217">
    <property type="entry name" value="Fn3_like"/>
    <property type="match status" value="1"/>
</dbReference>
<evidence type="ECO:0000313" key="14">
    <source>
        <dbReference type="EMBL" id="CCX17444.1"/>
    </source>
</evidence>
<keyword evidence="10 11" id="KW-0624">Polysaccharide degradation</keyword>
<evidence type="ECO:0000256" key="1">
    <source>
        <dbReference type="ARBA" id="ARBA00000448"/>
    </source>
</evidence>
<feature type="signal peptide" evidence="12">
    <location>
        <begin position="1"/>
        <end position="16"/>
    </location>
</feature>
<dbReference type="InterPro" id="IPR036881">
    <property type="entry name" value="Glyco_hydro_3_C_sf"/>
</dbReference>
<comment type="pathway">
    <text evidence="2 11">Glycan metabolism; cellulose degradation.</text>
</comment>
<dbReference type="PANTHER" id="PTHR42715:SF29">
    <property type="entry name" value="BETA-GLUCOSIDASE A-RELATED"/>
    <property type="match status" value="1"/>
</dbReference>
<evidence type="ECO:0000256" key="7">
    <source>
        <dbReference type="ARBA" id="ARBA00023180"/>
    </source>
</evidence>
<evidence type="ECO:0000313" key="15">
    <source>
        <dbReference type="Proteomes" id="UP000018144"/>
    </source>
</evidence>
<reference evidence="14 15" key="1">
    <citation type="journal article" date="2013" name="PLoS Genet.">
        <title>The genome and development-dependent transcriptomes of Pyronema confluens: a window into fungal evolution.</title>
        <authorList>
            <person name="Traeger S."/>
            <person name="Altegoer F."/>
            <person name="Freitag M."/>
            <person name="Gabaldon T."/>
            <person name="Kempken F."/>
            <person name="Kumar A."/>
            <person name="Marcet-Houben M."/>
            <person name="Poggeler S."/>
            <person name="Stajich J.E."/>
            <person name="Nowrousian M."/>
        </authorList>
    </citation>
    <scope>NUCLEOTIDE SEQUENCE [LARGE SCALE GENOMIC DNA]</scope>
    <source>
        <strain evidence="15">CBS 100304</strain>
        <tissue evidence="14">Vegetative mycelium</tissue>
    </source>
</reference>
<gene>
    <name evidence="14" type="ORF">PCON_04448</name>
</gene>
<dbReference type="InterPro" id="IPR013783">
    <property type="entry name" value="Ig-like_fold"/>
</dbReference>
<evidence type="ECO:0000256" key="2">
    <source>
        <dbReference type="ARBA" id="ARBA00004987"/>
    </source>
</evidence>
<dbReference type="SUPFAM" id="SSF52279">
    <property type="entry name" value="Beta-D-glucan exohydrolase, C-terminal domain"/>
    <property type="match status" value="1"/>
</dbReference>
<dbReference type="PANTHER" id="PTHR42715">
    <property type="entry name" value="BETA-GLUCOSIDASE"/>
    <property type="match status" value="1"/>
</dbReference>
<dbReference type="Proteomes" id="UP000018144">
    <property type="component" value="Unassembled WGS sequence"/>
</dbReference>
<feature type="domain" description="Fibronectin type III-like" evidence="13">
    <location>
        <begin position="775"/>
        <end position="843"/>
    </location>
</feature>
<dbReference type="SUPFAM" id="SSF51445">
    <property type="entry name" value="(Trans)glycosidases"/>
    <property type="match status" value="1"/>
</dbReference>
<comment type="similarity">
    <text evidence="3 11">Belongs to the glycosyl hydrolase 3 family.</text>
</comment>
<dbReference type="InterPro" id="IPR017853">
    <property type="entry name" value="GH"/>
</dbReference>
<dbReference type="OrthoDB" id="416222at2759"/>
<dbReference type="STRING" id="1076935.U4LBJ0"/>
<evidence type="ECO:0000256" key="6">
    <source>
        <dbReference type="ARBA" id="ARBA00022801"/>
    </source>
</evidence>
<evidence type="ECO:0000256" key="10">
    <source>
        <dbReference type="ARBA" id="ARBA00023326"/>
    </source>
</evidence>
<dbReference type="InterPro" id="IPR026891">
    <property type="entry name" value="Fn3-like"/>
</dbReference>
<evidence type="ECO:0000256" key="4">
    <source>
        <dbReference type="ARBA" id="ARBA00012744"/>
    </source>
</evidence>
<keyword evidence="15" id="KW-1185">Reference proteome</keyword>
<dbReference type="Pfam" id="PF01915">
    <property type="entry name" value="Glyco_hydro_3_C"/>
    <property type="match status" value="1"/>
</dbReference>
<dbReference type="EC" id="3.2.1.21" evidence="4 11"/>
<dbReference type="GO" id="GO:0030245">
    <property type="term" value="P:cellulose catabolic process"/>
    <property type="evidence" value="ECO:0007669"/>
    <property type="project" value="UniProtKB-UniPathway"/>
</dbReference>
<name>U4LBJ0_PYROM</name>
<dbReference type="PROSITE" id="PS00775">
    <property type="entry name" value="GLYCOSYL_HYDROL_F3"/>
    <property type="match status" value="1"/>
</dbReference>
<proteinExistence type="inferred from homology"/>
<sequence>MVNIILLAGLVATTLAADLPTQPSSALAYSPPYYPSPRIDGGGDWKAAYQRAKAFVDQLTLTEKVNLTTGTGWQSDNCVGNVGTIPRLNFPSLCMQDSPLGIRFGTYSSAFPAGMNAAMTWDRELMYLRGLAMGEEFKGKGVNMALGPVAGPLGRHPEGGRNWEGFSADPMLTGVGMFETVKGMQDAGVIATAKHYIGNEQELFRQVGEGRQWGFNITESLSSNIDDRTMHELYLWPFADAVRANVGAIMCSYQQVNNSYGCANSKLLNGLLKDELDFQGLVMSDWSAQHSGVASALAGLDMSMPGDVTFNSGDSYFGGNMTMAVLNGSLPIWRVDDMATRIMSAYYFTHQDKNFPETNMNSWTTDDYGYLRYYSKEHYGLVNKQVDVRGQHHKIIRELSAKANILLKNSGVLPLTGKEKQIALFGSDAGETPYGPNGHPDRGGNDGTLAMGWGSGTANFPYLVTPLEAIKAKALQLGQVVQSVLDDYAYSQIKDTARQASVCLTFVSADSGEGYIDVDGNRGDRKNLTLWHNGDDLIKTVASTCKNTVVVIHSVGPVLLEEWIDHPNVTAVLFAGLPGQESGNSLTDVLYGAVNPSGRLPFTIAKHREDYGVKLTNSSTVAVPQQDFTEGLFIDYRHFDKNEITPRYEFGYGLSYTTFKYSHLKIRRLADPAGYKPAKGMQAKNDAVSKKLDPADYLFPKDFSSWKVGNFIYPYIKSVSDVKQGSYPAPKGAYDTSAQPVPAAGGAPGGNPSLYENVYEISVVVTNTGKKAGEEVVQVYLETGLADDPKIVLRQFEKVMLRVGESKTVKVKLNRRDLMRWSVVKQDWTCTEGKKVVHVGCSSRQFALSANLA</sequence>
<protein>
    <recommendedName>
        <fullName evidence="4 11">beta-glucosidase</fullName>
        <ecNumber evidence="4 11">3.2.1.21</ecNumber>
    </recommendedName>
</protein>
<evidence type="ECO:0000256" key="3">
    <source>
        <dbReference type="ARBA" id="ARBA00005336"/>
    </source>
</evidence>
<feature type="chain" id="PRO_5004651836" description="beta-glucosidase" evidence="12">
    <location>
        <begin position="17"/>
        <end position="853"/>
    </location>
</feature>
<keyword evidence="9 11" id="KW-0326">Glycosidase</keyword>
<dbReference type="InterPro" id="IPR002772">
    <property type="entry name" value="Glyco_hydro_3_C"/>
</dbReference>
<evidence type="ECO:0000256" key="11">
    <source>
        <dbReference type="RuleBase" id="RU361161"/>
    </source>
</evidence>
<dbReference type="Gene3D" id="3.40.50.1700">
    <property type="entry name" value="Glycoside hydrolase family 3 C-terminal domain"/>
    <property type="match status" value="1"/>
</dbReference>
<dbReference type="Pfam" id="PF14310">
    <property type="entry name" value="Fn3-like"/>
    <property type="match status" value="1"/>
</dbReference>
<evidence type="ECO:0000256" key="8">
    <source>
        <dbReference type="ARBA" id="ARBA00023277"/>
    </source>
</evidence>
<dbReference type="AlphaFoldDB" id="U4LBJ0"/>
<organism evidence="14 15">
    <name type="scientific">Pyronema omphalodes (strain CBS 100304)</name>
    <name type="common">Pyronema confluens</name>
    <dbReference type="NCBI Taxonomy" id="1076935"/>
    <lineage>
        <taxon>Eukaryota</taxon>
        <taxon>Fungi</taxon>
        <taxon>Dikarya</taxon>
        <taxon>Ascomycota</taxon>
        <taxon>Pezizomycotina</taxon>
        <taxon>Pezizomycetes</taxon>
        <taxon>Pezizales</taxon>
        <taxon>Pyronemataceae</taxon>
        <taxon>Pyronema</taxon>
    </lineage>
</organism>
<evidence type="ECO:0000256" key="12">
    <source>
        <dbReference type="SAM" id="SignalP"/>
    </source>
</evidence>
<evidence type="ECO:0000256" key="5">
    <source>
        <dbReference type="ARBA" id="ARBA00022729"/>
    </source>
</evidence>
<dbReference type="Gene3D" id="2.60.40.10">
    <property type="entry name" value="Immunoglobulins"/>
    <property type="match status" value="1"/>
</dbReference>
<keyword evidence="6 11" id="KW-0378">Hydrolase</keyword>
<dbReference type="Pfam" id="PF00933">
    <property type="entry name" value="Glyco_hydro_3"/>
    <property type="match status" value="1"/>
</dbReference>
<dbReference type="Gene3D" id="3.20.20.300">
    <property type="entry name" value="Glycoside hydrolase, family 3, N-terminal domain"/>
    <property type="match status" value="1"/>
</dbReference>
<dbReference type="FunFam" id="3.20.20.300:FF:000002">
    <property type="entry name" value="Probable beta-glucosidase"/>
    <property type="match status" value="1"/>
</dbReference>
<comment type="catalytic activity">
    <reaction evidence="1 11">
        <text>Hydrolysis of terminal, non-reducing beta-D-glucosyl residues with release of beta-D-glucose.</text>
        <dbReference type="EC" id="3.2.1.21"/>
    </reaction>
</comment>
<evidence type="ECO:0000256" key="9">
    <source>
        <dbReference type="ARBA" id="ARBA00023295"/>
    </source>
</evidence>
<accession>U4LBJ0</accession>
<dbReference type="FunFam" id="3.40.50.1700:FF:000003">
    <property type="entry name" value="Probable beta-glucosidase"/>
    <property type="match status" value="1"/>
</dbReference>
<dbReference type="eggNOG" id="ENOG502QR4D">
    <property type="taxonomic scope" value="Eukaryota"/>
</dbReference>
<dbReference type="OMA" id="YYPSPWA"/>
<dbReference type="PRINTS" id="PR00133">
    <property type="entry name" value="GLHYDRLASE3"/>
</dbReference>
<dbReference type="InterPro" id="IPR019800">
    <property type="entry name" value="Glyco_hydro_3_AS"/>
</dbReference>
<dbReference type="UniPathway" id="UPA00696"/>
<evidence type="ECO:0000259" key="13">
    <source>
        <dbReference type="SMART" id="SM01217"/>
    </source>
</evidence>
<dbReference type="EMBL" id="HF936646">
    <property type="protein sequence ID" value="CCX17444.1"/>
    <property type="molecule type" value="Genomic_DNA"/>
</dbReference>
<keyword evidence="7" id="KW-0325">Glycoprotein</keyword>